<organism evidence="9 10">
    <name type="scientific">Vanrija pseudolonga</name>
    <dbReference type="NCBI Taxonomy" id="143232"/>
    <lineage>
        <taxon>Eukaryota</taxon>
        <taxon>Fungi</taxon>
        <taxon>Dikarya</taxon>
        <taxon>Basidiomycota</taxon>
        <taxon>Agaricomycotina</taxon>
        <taxon>Tremellomycetes</taxon>
        <taxon>Trichosporonales</taxon>
        <taxon>Trichosporonaceae</taxon>
        <taxon>Vanrija</taxon>
    </lineage>
</organism>
<comment type="subcellular location">
    <subcellularLocation>
        <location evidence="1">Membrane</location>
        <topology evidence="1">Multi-pass membrane protein</topology>
    </subcellularLocation>
</comment>
<dbReference type="FunFam" id="1.20.1250.20:FF:000171">
    <property type="entry name" value="MFS general substrate transporter"/>
    <property type="match status" value="1"/>
</dbReference>
<feature type="transmembrane region" description="Helical" evidence="7">
    <location>
        <begin position="512"/>
        <end position="531"/>
    </location>
</feature>
<keyword evidence="6 7" id="KW-0472">Membrane</keyword>
<dbReference type="InterPro" id="IPR036259">
    <property type="entry name" value="MFS_trans_sf"/>
</dbReference>
<evidence type="ECO:0000313" key="10">
    <source>
        <dbReference type="Proteomes" id="UP000827549"/>
    </source>
</evidence>
<comment type="similarity">
    <text evidence="2">Belongs to the major facilitator superfamily.</text>
</comment>
<feature type="transmembrane region" description="Helical" evidence="7">
    <location>
        <begin position="151"/>
        <end position="171"/>
    </location>
</feature>
<dbReference type="RefSeq" id="XP_062632128.1">
    <property type="nucleotide sequence ID" value="XM_062776144.1"/>
</dbReference>
<feature type="transmembrane region" description="Helical" evidence="7">
    <location>
        <begin position="121"/>
        <end position="139"/>
    </location>
</feature>
<keyword evidence="3" id="KW-0813">Transport</keyword>
<evidence type="ECO:0000259" key="8">
    <source>
        <dbReference type="PROSITE" id="PS50850"/>
    </source>
</evidence>
<feature type="transmembrane region" description="Helical" evidence="7">
    <location>
        <begin position="448"/>
        <end position="469"/>
    </location>
</feature>
<keyword evidence="10" id="KW-1185">Reference proteome</keyword>
<dbReference type="GeneID" id="87812752"/>
<evidence type="ECO:0000256" key="7">
    <source>
        <dbReference type="SAM" id="Phobius"/>
    </source>
</evidence>
<evidence type="ECO:0000256" key="4">
    <source>
        <dbReference type="ARBA" id="ARBA00022692"/>
    </source>
</evidence>
<feature type="transmembrane region" description="Helical" evidence="7">
    <location>
        <begin position="393"/>
        <end position="413"/>
    </location>
</feature>
<sequence length="539" mass="59015">MATKHHTGDIDADVEKKVVLPGRSSADADADAVNKVNYDETRSVSDDGLTALPKGTFDPVYEAKARVLNEAIQEIGMGWYQWQLFIVVGFGWAADQLWPTAGGLTYPSLVNEFKPSKGPTWQLAGNIGILFGALFWGFSSDIIGRRYAFNITLAITGVFGMVAASSTNWVMVCSFKALWYFGVGGNLPVDSALFIEFLPKSHQFLLTVLSVDWSLASLLANLIAWPILGNLTCPQKATCVRKDNMGWRYFLIAMGGVTFVMFAIRFFFFTIFESPKFLMGKGKDEEAVRVVHEVARRNGKTSNLTLADLKACEPEGYVAETDAAAIVKRRLEVVKFTRVRDLFRGRKLAWSTTLLILIWGFIGLAYPLYNGFVTYLLAQKGANFGKSSPSITYRNSTIIAAMGVPGALIGAFLTEQPRIGRKGALAFAILMSGVFLFLTTTAKTLNAYLGFNCGWSVFSTMMYSILYSFTPELFPTSHRGTGNALTASANRLFSVFSPVIAMYANLNTPVPVYVSGALFFAAGLLVIVLPFESRGKAAL</sequence>
<evidence type="ECO:0000256" key="3">
    <source>
        <dbReference type="ARBA" id="ARBA00022448"/>
    </source>
</evidence>
<keyword evidence="5 7" id="KW-1133">Transmembrane helix</keyword>
<dbReference type="GO" id="GO:0022857">
    <property type="term" value="F:transmembrane transporter activity"/>
    <property type="evidence" value="ECO:0007669"/>
    <property type="project" value="InterPro"/>
</dbReference>
<evidence type="ECO:0000313" key="9">
    <source>
        <dbReference type="EMBL" id="WOO86102.1"/>
    </source>
</evidence>
<evidence type="ECO:0000256" key="2">
    <source>
        <dbReference type="ARBA" id="ARBA00008335"/>
    </source>
</evidence>
<dbReference type="CDD" id="cd17316">
    <property type="entry name" value="MFS_SV2_like"/>
    <property type="match status" value="1"/>
</dbReference>
<dbReference type="Gene3D" id="1.20.1250.20">
    <property type="entry name" value="MFS general substrate transporter like domains"/>
    <property type="match status" value="1"/>
</dbReference>
<name>A0AAF0YI58_9TREE</name>
<gene>
    <name evidence="9" type="primary">mfs1_2</name>
    <name evidence="9" type="ORF">LOC62_07G009591</name>
</gene>
<dbReference type="Pfam" id="PF07690">
    <property type="entry name" value="MFS_1"/>
    <property type="match status" value="1"/>
</dbReference>
<proteinExistence type="inferred from homology"/>
<feature type="transmembrane region" description="Helical" evidence="7">
    <location>
        <begin position="204"/>
        <end position="227"/>
    </location>
</feature>
<accession>A0AAF0YI58</accession>
<feature type="transmembrane region" description="Helical" evidence="7">
    <location>
        <begin position="82"/>
        <end position="101"/>
    </location>
</feature>
<feature type="domain" description="Major facilitator superfamily (MFS) profile" evidence="8">
    <location>
        <begin position="84"/>
        <end position="534"/>
    </location>
</feature>
<feature type="transmembrane region" description="Helical" evidence="7">
    <location>
        <begin position="425"/>
        <end position="442"/>
    </location>
</feature>
<keyword evidence="4 7" id="KW-0812">Transmembrane</keyword>
<evidence type="ECO:0000256" key="5">
    <source>
        <dbReference type="ARBA" id="ARBA00022989"/>
    </source>
</evidence>
<dbReference type="EMBL" id="CP086720">
    <property type="protein sequence ID" value="WOO86102.1"/>
    <property type="molecule type" value="Genomic_DNA"/>
</dbReference>
<evidence type="ECO:0000256" key="6">
    <source>
        <dbReference type="ARBA" id="ARBA00023136"/>
    </source>
</evidence>
<dbReference type="GO" id="GO:0016020">
    <property type="term" value="C:membrane"/>
    <property type="evidence" value="ECO:0007669"/>
    <property type="project" value="UniProtKB-SubCell"/>
</dbReference>
<dbReference type="SUPFAM" id="SSF103473">
    <property type="entry name" value="MFS general substrate transporter"/>
    <property type="match status" value="1"/>
</dbReference>
<feature type="transmembrane region" description="Helical" evidence="7">
    <location>
        <begin position="348"/>
        <end position="369"/>
    </location>
</feature>
<dbReference type="PROSITE" id="PS50850">
    <property type="entry name" value="MFS"/>
    <property type="match status" value="1"/>
</dbReference>
<dbReference type="Proteomes" id="UP000827549">
    <property type="component" value="Chromosome 7"/>
</dbReference>
<dbReference type="AlphaFoldDB" id="A0AAF0YI58"/>
<dbReference type="InterPro" id="IPR020846">
    <property type="entry name" value="MFS_dom"/>
</dbReference>
<dbReference type="PANTHER" id="PTHR23511">
    <property type="entry name" value="SYNAPTIC VESICLE GLYCOPROTEIN 2"/>
    <property type="match status" value="1"/>
</dbReference>
<protein>
    <submittedName>
        <fullName evidence="9">MFS siderochrome iron transporter 1</fullName>
    </submittedName>
</protein>
<reference evidence="9" key="1">
    <citation type="submission" date="2023-10" db="EMBL/GenBank/DDBJ databases">
        <authorList>
            <person name="Noh H."/>
        </authorList>
    </citation>
    <scope>NUCLEOTIDE SEQUENCE</scope>
    <source>
        <strain evidence="9">DUCC4014</strain>
    </source>
</reference>
<dbReference type="PANTHER" id="PTHR23511:SF12">
    <property type="entry name" value="TRANSPORTER, PUTATIVE (AFU_ORTHOLOGUE AFUA_7G01740)-RELATED"/>
    <property type="match status" value="1"/>
</dbReference>
<evidence type="ECO:0000256" key="1">
    <source>
        <dbReference type="ARBA" id="ARBA00004141"/>
    </source>
</evidence>
<feature type="transmembrane region" description="Helical" evidence="7">
    <location>
        <begin position="247"/>
        <end position="272"/>
    </location>
</feature>
<dbReference type="InterPro" id="IPR011701">
    <property type="entry name" value="MFS"/>
</dbReference>